<dbReference type="OrthoDB" id="5590473at2759"/>
<feature type="region of interest" description="Disordered" evidence="1">
    <location>
        <begin position="46"/>
        <end position="86"/>
    </location>
</feature>
<accession>A0A166PDI6</accession>
<reference evidence="2 3" key="1">
    <citation type="journal article" date="2016" name="Mol. Biol. Evol.">
        <title>Comparative Genomics of Early-Diverging Mushroom-Forming Fungi Provides Insights into the Origins of Lignocellulose Decay Capabilities.</title>
        <authorList>
            <person name="Nagy L.G."/>
            <person name="Riley R."/>
            <person name="Tritt A."/>
            <person name="Adam C."/>
            <person name="Daum C."/>
            <person name="Floudas D."/>
            <person name="Sun H."/>
            <person name="Yadav J.S."/>
            <person name="Pangilinan J."/>
            <person name="Larsson K.H."/>
            <person name="Matsuura K."/>
            <person name="Barry K."/>
            <person name="Labutti K."/>
            <person name="Kuo R."/>
            <person name="Ohm R.A."/>
            <person name="Bhattacharya S.S."/>
            <person name="Shirouzu T."/>
            <person name="Yoshinaga Y."/>
            <person name="Martin F.M."/>
            <person name="Grigoriev I.V."/>
            <person name="Hibbett D.S."/>
        </authorList>
    </citation>
    <scope>NUCLEOTIDE SEQUENCE [LARGE SCALE GENOMIC DNA]</scope>
    <source>
        <strain evidence="2 3">CBS 109695</strain>
    </source>
</reference>
<sequence>MSSPRAALPSLPGAGQHSASLSSALITSDTPDRIIATSLGIISAFEEDEDEKVEEEEEQDIGFVSGSEEHEVSGSSSDTESGPKGRLAEIEGYSGVDVDGQPYLGLEEALTSIVALLRGKLRNATRARPPKLMVESLPIHESTKDPSSRERRLLSGHSNFFGQQIDTECSNILIGLLTCLRRYHRNFPWKPKDMSHAALALVGVYH</sequence>
<feature type="compositionally biased region" description="Polar residues" evidence="1">
    <location>
        <begin position="17"/>
        <end position="27"/>
    </location>
</feature>
<dbReference type="Proteomes" id="UP000076532">
    <property type="component" value="Unassembled WGS sequence"/>
</dbReference>
<gene>
    <name evidence="2" type="ORF">FIBSPDRAFT_949776</name>
</gene>
<name>A0A166PDI6_9AGAM</name>
<organism evidence="2 3">
    <name type="scientific">Athelia psychrophila</name>
    <dbReference type="NCBI Taxonomy" id="1759441"/>
    <lineage>
        <taxon>Eukaryota</taxon>
        <taxon>Fungi</taxon>
        <taxon>Dikarya</taxon>
        <taxon>Basidiomycota</taxon>
        <taxon>Agaricomycotina</taxon>
        <taxon>Agaricomycetes</taxon>
        <taxon>Agaricomycetidae</taxon>
        <taxon>Atheliales</taxon>
        <taxon>Atheliaceae</taxon>
        <taxon>Athelia</taxon>
    </lineage>
</organism>
<dbReference type="EMBL" id="KV417517">
    <property type="protein sequence ID" value="KZP25979.1"/>
    <property type="molecule type" value="Genomic_DNA"/>
</dbReference>
<evidence type="ECO:0000313" key="3">
    <source>
        <dbReference type="Proteomes" id="UP000076532"/>
    </source>
</evidence>
<evidence type="ECO:0000313" key="2">
    <source>
        <dbReference type="EMBL" id="KZP25979.1"/>
    </source>
</evidence>
<dbReference type="AlphaFoldDB" id="A0A166PDI6"/>
<evidence type="ECO:0000256" key="1">
    <source>
        <dbReference type="SAM" id="MobiDB-lite"/>
    </source>
</evidence>
<protein>
    <submittedName>
        <fullName evidence="2">Uncharacterized protein</fullName>
    </submittedName>
</protein>
<keyword evidence="3" id="KW-1185">Reference proteome</keyword>
<feature type="region of interest" description="Disordered" evidence="1">
    <location>
        <begin position="1"/>
        <end position="27"/>
    </location>
</feature>
<feature type="compositionally biased region" description="Acidic residues" evidence="1">
    <location>
        <begin position="46"/>
        <end position="60"/>
    </location>
</feature>
<proteinExistence type="predicted"/>